<gene>
    <name evidence="1" type="ORF">CWD84_00985</name>
</gene>
<dbReference type="EMBL" id="CP025001">
    <property type="protein sequence ID" value="AUJ75494.1"/>
    <property type="molecule type" value="Genomic_DNA"/>
</dbReference>
<name>A0AAI8MYL6_9BACI</name>
<evidence type="ECO:0000313" key="2">
    <source>
        <dbReference type="Proteomes" id="UP000234366"/>
    </source>
</evidence>
<protein>
    <submittedName>
        <fullName evidence="1">Uncharacterized protein</fullName>
    </submittedName>
</protein>
<proteinExistence type="predicted"/>
<dbReference type="Proteomes" id="UP000234366">
    <property type="component" value="Chromosome"/>
</dbReference>
<evidence type="ECO:0000313" key="1">
    <source>
        <dbReference type="EMBL" id="AUJ75494.1"/>
    </source>
</evidence>
<reference evidence="1 2" key="1">
    <citation type="submission" date="2017-11" db="EMBL/GenBank/DDBJ databases">
        <title>Genome sequence and genome mining of multiple bioactive secondary metabolites from a deep sea-derived Bacillus siamensis SCSIO 05746.</title>
        <authorList>
            <person name="Pan H.-Q."/>
            <person name="Ju J.-H."/>
        </authorList>
    </citation>
    <scope>NUCLEOTIDE SEQUENCE [LARGE SCALE GENOMIC DNA]</scope>
    <source>
        <strain evidence="1 2">SCSIO 05746</strain>
    </source>
</reference>
<dbReference type="KEGG" id="bsia:CWD84_00985"/>
<keyword evidence="2" id="KW-1185">Reference proteome</keyword>
<sequence length="132" mass="15229">MNNPLQKLLIDSECIVLKTDFHFFKKEFILHLEVNTKGKKQQHCIEFKNVSSLFFYAGKESSLDGVNAEKRWRLHSFSCYPQGIGTIYHPLIEDYESNANILIGINQAVYAIETERVIFDSTEIYASDKDCS</sequence>
<dbReference type="RefSeq" id="WP_060963907.1">
    <property type="nucleotide sequence ID" value="NZ_CP025001.1"/>
</dbReference>
<dbReference type="InterPro" id="IPR057808">
    <property type="entry name" value="YxiG"/>
</dbReference>
<dbReference type="Pfam" id="PF24711">
    <property type="entry name" value="YxiG"/>
    <property type="match status" value="1"/>
</dbReference>
<organism evidence="1 2">
    <name type="scientific">Bacillus siamensis</name>
    <dbReference type="NCBI Taxonomy" id="659243"/>
    <lineage>
        <taxon>Bacteria</taxon>
        <taxon>Bacillati</taxon>
        <taxon>Bacillota</taxon>
        <taxon>Bacilli</taxon>
        <taxon>Bacillales</taxon>
        <taxon>Bacillaceae</taxon>
        <taxon>Bacillus</taxon>
        <taxon>Bacillus amyloliquefaciens group</taxon>
    </lineage>
</organism>
<accession>A0AAI8MYL6</accession>
<dbReference type="AlphaFoldDB" id="A0AAI8MYL6"/>